<comment type="similarity">
    <text evidence="2">Belongs to the pleurocidin family.</text>
</comment>
<protein>
    <submittedName>
        <fullName evidence="8">Uncharacterized protein</fullName>
    </submittedName>
</protein>
<reference evidence="8" key="2">
    <citation type="submission" date="2016-06" db="EMBL/GenBank/DDBJ databases">
        <title>The genome of a short-lived fish provides insights into sex chromosome evolution and the genetic control of aging.</title>
        <authorList>
            <person name="Reichwald K."/>
            <person name="Felder M."/>
            <person name="Petzold A."/>
            <person name="Koch P."/>
            <person name="Groth M."/>
            <person name="Platzer M."/>
        </authorList>
    </citation>
    <scope>NUCLEOTIDE SEQUENCE</scope>
    <source>
        <tissue evidence="8">Brain</tissue>
    </source>
</reference>
<evidence type="ECO:0000256" key="3">
    <source>
        <dbReference type="ARBA" id="ARBA00022525"/>
    </source>
</evidence>
<dbReference type="GO" id="GO:0005576">
    <property type="term" value="C:extracellular region"/>
    <property type="evidence" value="ECO:0007669"/>
    <property type="project" value="UniProtKB-SubCell"/>
</dbReference>
<dbReference type="GO" id="GO:0042742">
    <property type="term" value="P:defense response to bacterium"/>
    <property type="evidence" value="ECO:0007669"/>
    <property type="project" value="UniProtKB-KW"/>
</dbReference>
<name>A0A1A7WLK6_9TELE</name>
<dbReference type="InterPro" id="IPR012515">
    <property type="entry name" value="Antimicrobial12"/>
</dbReference>
<keyword evidence="5" id="KW-0044">Antibiotic</keyword>
<evidence type="ECO:0000256" key="4">
    <source>
        <dbReference type="ARBA" id="ARBA00022529"/>
    </source>
</evidence>
<keyword evidence="3" id="KW-0964">Secreted</keyword>
<feature type="signal peptide" evidence="7">
    <location>
        <begin position="1"/>
        <end position="22"/>
    </location>
</feature>
<dbReference type="EMBL" id="HADW01005076">
    <property type="protein sequence ID" value="SBP06476.1"/>
    <property type="molecule type" value="Transcribed_RNA"/>
</dbReference>
<evidence type="ECO:0000256" key="6">
    <source>
        <dbReference type="SAM" id="MobiDB-lite"/>
    </source>
</evidence>
<feature type="region of interest" description="Disordered" evidence="6">
    <location>
        <begin position="62"/>
        <end position="86"/>
    </location>
</feature>
<evidence type="ECO:0000256" key="7">
    <source>
        <dbReference type="SAM" id="SignalP"/>
    </source>
</evidence>
<feature type="chain" id="PRO_5008362374" evidence="7">
    <location>
        <begin position="23"/>
        <end position="86"/>
    </location>
</feature>
<dbReference type="AlphaFoldDB" id="A0A1A7WLK6"/>
<organism evidence="8">
    <name type="scientific">Iconisemion striatum</name>
    <dbReference type="NCBI Taxonomy" id="60296"/>
    <lineage>
        <taxon>Eukaryota</taxon>
        <taxon>Metazoa</taxon>
        <taxon>Chordata</taxon>
        <taxon>Craniata</taxon>
        <taxon>Vertebrata</taxon>
        <taxon>Euteleostomi</taxon>
        <taxon>Actinopterygii</taxon>
        <taxon>Neopterygii</taxon>
        <taxon>Teleostei</taxon>
        <taxon>Neoteleostei</taxon>
        <taxon>Acanthomorphata</taxon>
        <taxon>Ovalentaria</taxon>
        <taxon>Atherinomorphae</taxon>
        <taxon>Cyprinodontiformes</taxon>
        <taxon>Nothobranchiidae</taxon>
        <taxon>Iconisemion</taxon>
    </lineage>
</organism>
<proteinExistence type="inferred from homology"/>
<evidence type="ECO:0000256" key="2">
    <source>
        <dbReference type="ARBA" id="ARBA00007419"/>
    </source>
</evidence>
<reference evidence="8" key="1">
    <citation type="submission" date="2016-05" db="EMBL/GenBank/DDBJ databases">
        <authorList>
            <person name="Lavstsen T."/>
            <person name="Jespersen J.S."/>
        </authorList>
    </citation>
    <scope>NUCLEOTIDE SEQUENCE</scope>
    <source>
        <tissue evidence="8">Brain</tissue>
    </source>
</reference>
<evidence type="ECO:0000313" key="8">
    <source>
        <dbReference type="EMBL" id="SBP06476.1"/>
    </source>
</evidence>
<accession>A0A1A7WLK6</accession>
<evidence type="ECO:0000256" key="5">
    <source>
        <dbReference type="ARBA" id="ARBA00023022"/>
    </source>
</evidence>
<evidence type="ECO:0000256" key="1">
    <source>
        <dbReference type="ARBA" id="ARBA00004613"/>
    </source>
</evidence>
<feature type="compositionally biased region" description="Basic residues" evidence="6">
    <location>
        <begin position="76"/>
        <end position="86"/>
    </location>
</feature>
<keyword evidence="4" id="KW-0929">Antimicrobial</keyword>
<sequence>MKVTVVFLVLSMVVLMAQPSEGFFGLIMSAISGITSLVRGGDQAERHKSDLAEDQMEKLHLDQQQMEQQKLDQRSFKSKLARLRSD</sequence>
<comment type="subcellular location">
    <subcellularLocation>
        <location evidence="1">Secreted</location>
    </subcellularLocation>
</comment>
<keyword evidence="7" id="KW-0732">Signal</keyword>
<dbReference type="Pfam" id="PF08107">
    <property type="entry name" value="Antimicrobial12"/>
    <property type="match status" value="1"/>
</dbReference>
<gene>
    <name evidence="8" type="primary">OLA.8836</name>
</gene>